<name>A0A7J7FTB3_CAMSI</name>
<keyword evidence="2" id="KW-0805">Transcription regulation</keyword>
<reference evidence="4 5" key="2">
    <citation type="submission" date="2020-07" db="EMBL/GenBank/DDBJ databases">
        <title>Genome assembly of wild tea tree DASZ reveals pedigree and selection history of tea varieties.</title>
        <authorList>
            <person name="Zhang W."/>
        </authorList>
    </citation>
    <scope>NUCLEOTIDE SEQUENCE [LARGE SCALE GENOMIC DNA]</scope>
    <source>
        <strain evidence="5">cv. G240</strain>
        <tissue evidence="4">Leaf</tissue>
    </source>
</reference>
<dbReference type="InterPro" id="IPR003690">
    <property type="entry name" value="MTERF"/>
</dbReference>
<dbReference type="Proteomes" id="UP000593564">
    <property type="component" value="Unassembled WGS sequence"/>
</dbReference>
<evidence type="ECO:0000313" key="5">
    <source>
        <dbReference type="Proteomes" id="UP000593564"/>
    </source>
</evidence>
<keyword evidence="3" id="KW-0809">Transit peptide</keyword>
<dbReference type="FunFam" id="1.25.70.10:FF:000001">
    <property type="entry name" value="Mitochondrial transcription termination factor-like"/>
    <property type="match status" value="2"/>
</dbReference>
<sequence>MDPNILFYNPQKTILPKLEFFRSIGLSSTDIPRVICATYCQALLSRSLENQLIPCYNFLKSVLFLDQNVIKMLKRSPRVLLFNVEKILAPNIATLREAGVPQSVTSFMMYRSPGTLLQESRKFKEGVNKAIEMGFNPQRSNFAHAVQVLCFMRESTFKRKKEVYGRWGLSNDEILLAFRAHPLCMNLSEEKIMETMDFLVNKMGWQAALVARCPVVLFFNLERRIIPRCTVVKILLTKELVKKGLCLSTFLIPREEVFLDKFVNKYQDDVPGLSRTEVADLVASAPFLLRYSLKNRLIPALDFIKRVVLLDKRGVFALMLRPRFFWIHVDKNAIPNVALLRELGVPQSCISLLVSGNPSVVAGNKDKFNLCARKAIEMGFDPSKVTFVDAICVFFGMSTSAWERKVKVYKRWGLSDDDIHLAFKKFPRCMILSEKKITSGMDFLVNEIGFEPITVARTPKTLGYSLEKRIIPRCSVIRVLSLNGLIKKEKGLSAILSTSEERFLDAFVTKYQDQVPQLLNVYQKKTDVLELGIGNEGTP</sequence>
<dbReference type="Pfam" id="PF02536">
    <property type="entry name" value="mTERF"/>
    <property type="match status" value="2"/>
</dbReference>
<evidence type="ECO:0000256" key="1">
    <source>
        <dbReference type="ARBA" id="ARBA00007692"/>
    </source>
</evidence>
<dbReference type="PANTHER" id="PTHR13068:SF133">
    <property type="entry name" value="MITOCHONDRIAL TRANSCRIPTION TERMINATION FACTOR FAMILY PROTEIN"/>
    <property type="match status" value="1"/>
</dbReference>
<keyword evidence="2" id="KW-0806">Transcription termination</keyword>
<dbReference type="Gene3D" id="1.25.70.10">
    <property type="entry name" value="Transcription termination factor 3, mitochondrial"/>
    <property type="match status" value="2"/>
</dbReference>
<comment type="similarity">
    <text evidence="1">Belongs to the mTERF family.</text>
</comment>
<dbReference type="GO" id="GO:0003676">
    <property type="term" value="F:nucleic acid binding"/>
    <property type="evidence" value="ECO:0007669"/>
    <property type="project" value="InterPro"/>
</dbReference>
<evidence type="ECO:0000256" key="3">
    <source>
        <dbReference type="ARBA" id="ARBA00022946"/>
    </source>
</evidence>
<dbReference type="AlphaFoldDB" id="A0A7J7FTB3"/>
<dbReference type="SMART" id="SM00733">
    <property type="entry name" value="Mterf"/>
    <property type="match status" value="10"/>
</dbReference>
<dbReference type="GO" id="GO:0006353">
    <property type="term" value="P:DNA-templated transcription termination"/>
    <property type="evidence" value="ECO:0007669"/>
    <property type="project" value="UniProtKB-KW"/>
</dbReference>
<comment type="caution">
    <text evidence="4">The sequence shown here is derived from an EMBL/GenBank/DDBJ whole genome shotgun (WGS) entry which is preliminary data.</text>
</comment>
<organism evidence="4 5">
    <name type="scientific">Camellia sinensis</name>
    <name type="common">Tea plant</name>
    <name type="synonym">Thea sinensis</name>
    <dbReference type="NCBI Taxonomy" id="4442"/>
    <lineage>
        <taxon>Eukaryota</taxon>
        <taxon>Viridiplantae</taxon>
        <taxon>Streptophyta</taxon>
        <taxon>Embryophyta</taxon>
        <taxon>Tracheophyta</taxon>
        <taxon>Spermatophyta</taxon>
        <taxon>Magnoliopsida</taxon>
        <taxon>eudicotyledons</taxon>
        <taxon>Gunneridae</taxon>
        <taxon>Pentapetalae</taxon>
        <taxon>asterids</taxon>
        <taxon>Ericales</taxon>
        <taxon>Theaceae</taxon>
        <taxon>Camellia</taxon>
    </lineage>
</organism>
<proteinExistence type="inferred from homology"/>
<protein>
    <submittedName>
        <fullName evidence="4">Uncharacterized protein</fullName>
    </submittedName>
</protein>
<accession>A0A7J7FTB3</accession>
<dbReference type="EMBL" id="JACBKZ010000015">
    <property type="protein sequence ID" value="KAF5931337.1"/>
    <property type="molecule type" value="Genomic_DNA"/>
</dbReference>
<reference evidence="5" key="1">
    <citation type="journal article" date="2020" name="Nat. Commun.">
        <title>Genome assembly of wild tea tree DASZ reveals pedigree and selection history of tea varieties.</title>
        <authorList>
            <person name="Zhang W."/>
            <person name="Zhang Y."/>
            <person name="Qiu H."/>
            <person name="Guo Y."/>
            <person name="Wan H."/>
            <person name="Zhang X."/>
            <person name="Scossa F."/>
            <person name="Alseekh S."/>
            <person name="Zhang Q."/>
            <person name="Wang P."/>
            <person name="Xu L."/>
            <person name="Schmidt M.H."/>
            <person name="Jia X."/>
            <person name="Li D."/>
            <person name="Zhu A."/>
            <person name="Guo F."/>
            <person name="Chen W."/>
            <person name="Ni D."/>
            <person name="Usadel B."/>
            <person name="Fernie A.R."/>
            <person name="Wen W."/>
        </authorList>
    </citation>
    <scope>NUCLEOTIDE SEQUENCE [LARGE SCALE GENOMIC DNA]</scope>
    <source>
        <strain evidence="5">cv. G240</strain>
    </source>
</reference>
<gene>
    <name evidence="4" type="ORF">HYC85_032210</name>
</gene>
<keyword evidence="5" id="KW-1185">Reference proteome</keyword>
<evidence type="ECO:0000313" key="4">
    <source>
        <dbReference type="EMBL" id="KAF5931337.1"/>
    </source>
</evidence>
<dbReference type="InterPro" id="IPR038538">
    <property type="entry name" value="MTERF_sf"/>
</dbReference>
<evidence type="ECO:0000256" key="2">
    <source>
        <dbReference type="ARBA" id="ARBA00022472"/>
    </source>
</evidence>
<keyword evidence="2" id="KW-0804">Transcription</keyword>
<dbReference type="PANTHER" id="PTHR13068">
    <property type="entry name" value="CGI-12 PROTEIN-RELATED"/>
    <property type="match status" value="1"/>
</dbReference>